<dbReference type="InterPro" id="IPR040159">
    <property type="entry name" value="CLS_fam"/>
</dbReference>
<keyword evidence="4" id="KW-1185">Reference proteome</keyword>
<feature type="region of interest" description="Disordered" evidence="1">
    <location>
        <begin position="240"/>
        <end position="259"/>
    </location>
</feature>
<dbReference type="InterPro" id="IPR036358">
    <property type="entry name" value="BTD_sf"/>
</dbReference>
<organism evidence="3 4">
    <name type="scientific">Physocladia obscura</name>
    <dbReference type="NCBI Taxonomy" id="109957"/>
    <lineage>
        <taxon>Eukaryota</taxon>
        <taxon>Fungi</taxon>
        <taxon>Fungi incertae sedis</taxon>
        <taxon>Chytridiomycota</taxon>
        <taxon>Chytridiomycota incertae sedis</taxon>
        <taxon>Chytridiomycetes</taxon>
        <taxon>Chytridiales</taxon>
        <taxon>Chytriomycetaceae</taxon>
        <taxon>Physocladia</taxon>
    </lineage>
</organism>
<proteinExistence type="predicted"/>
<dbReference type="InterPro" id="IPR038007">
    <property type="entry name" value="RBP-Jkappa_IPT"/>
</dbReference>
<evidence type="ECO:0000259" key="2">
    <source>
        <dbReference type="SMART" id="SM01268"/>
    </source>
</evidence>
<feature type="domain" description="Beta-trefoil DNA-binding" evidence="2">
    <location>
        <begin position="170"/>
        <end position="461"/>
    </location>
</feature>
<feature type="non-terminal residue" evidence="3">
    <location>
        <position position="1"/>
    </location>
</feature>
<dbReference type="GO" id="GO:0000978">
    <property type="term" value="F:RNA polymerase II cis-regulatory region sequence-specific DNA binding"/>
    <property type="evidence" value="ECO:0007669"/>
    <property type="project" value="InterPro"/>
</dbReference>
<comment type="caution">
    <text evidence="3">The sequence shown here is derived from an EMBL/GenBank/DDBJ whole genome shotgun (WGS) entry which is preliminary data.</text>
</comment>
<evidence type="ECO:0000256" key="1">
    <source>
        <dbReference type="SAM" id="MobiDB-lite"/>
    </source>
</evidence>
<dbReference type="InterPro" id="IPR013783">
    <property type="entry name" value="Ig-like_fold"/>
</dbReference>
<accession>A0AAD5X610</accession>
<dbReference type="SUPFAM" id="SSF110217">
    <property type="entry name" value="DNA-binding protein LAG-1 (CSL)"/>
    <property type="match status" value="2"/>
</dbReference>
<gene>
    <name evidence="3" type="ORF">HK100_009413</name>
</gene>
<sequence>VTLIGSKWADESNGAESITLTSNASNTPTVSASAGAASVITPPSKAALPQQSRGEAAKHTVKASLDFMRVDLISKSTFLRDTVNLLSRVRVLHGVFKDVFVGDVDYKSMEMTINVERKDSGVVFLKGKDGGVKSASVRIVSKPTRKVTVAGVLEDLCLKNLPDDHVSQAEQVFSGSQIALFNRLKAQKISTKYLASDHYGSYLSVTYPTWQPWIIWSINDPCFNPAYVPGESPIAWAQQNKKNKANNCNPSGKNSSEHQMWHSSVSDPLVWVQGSSRINSESELFSKHSENPPDNLETTESSAFLTTRQNEKDEPSEEDSGKVLKFGDTIVLQNAVTGLVTRPLTLRNIDRLIGGNFSTTLYSMESPGSVCSLQESIAAFDEIHRGVAIGQLHRVCFSISDECKYLAFNGGEVNIWETQNLSINATLKSTTPLLSTLKLPPGGAASRKRVNTTVTSESAIWTIVGVNQIEYSFWKPPTHALQFISKVVSCHIVLPSVSRIQTISNGVLLISGTNFTQFLVCFLGEKSAFKTIFICAEVLEIHVEHPPTSDLFGFNFFSGSDGEESMKPVLLVNKQDGTVSRTGFYVSVFDS</sequence>
<dbReference type="Gene3D" id="2.80.10.50">
    <property type="match status" value="1"/>
</dbReference>
<dbReference type="PANTHER" id="PTHR10665">
    <property type="entry name" value="RECOMBINING BINDING PROTEIN SUPPRESSOR OF HAIRLESS"/>
    <property type="match status" value="1"/>
</dbReference>
<dbReference type="Gene3D" id="2.60.40.10">
    <property type="entry name" value="Immunoglobulins"/>
    <property type="match status" value="1"/>
</dbReference>
<dbReference type="InterPro" id="IPR015350">
    <property type="entry name" value="Beta-trefoil_DNA-bd_dom"/>
</dbReference>
<dbReference type="GO" id="GO:0001228">
    <property type="term" value="F:DNA-binding transcription activator activity, RNA polymerase II-specific"/>
    <property type="evidence" value="ECO:0007669"/>
    <property type="project" value="InterPro"/>
</dbReference>
<dbReference type="SMART" id="SM01268">
    <property type="entry name" value="BTD"/>
    <property type="match status" value="1"/>
</dbReference>
<reference evidence="3" key="1">
    <citation type="submission" date="2020-05" db="EMBL/GenBank/DDBJ databases">
        <title>Phylogenomic resolution of chytrid fungi.</title>
        <authorList>
            <person name="Stajich J.E."/>
            <person name="Amses K."/>
            <person name="Simmons R."/>
            <person name="Seto K."/>
            <person name="Myers J."/>
            <person name="Bonds A."/>
            <person name="Quandt C.A."/>
            <person name="Barry K."/>
            <person name="Liu P."/>
            <person name="Grigoriev I."/>
            <person name="Longcore J.E."/>
            <person name="James T.Y."/>
        </authorList>
    </citation>
    <scope>NUCLEOTIDE SEQUENCE</scope>
    <source>
        <strain evidence="3">JEL0513</strain>
    </source>
</reference>
<dbReference type="AlphaFoldDB" id="A0AAD5X610"/>
<evidence type="ECO:0000313" key="3">
    <source>
        <dbReference type="EMBL" id="KAJ3083737.1"/>
    </source>
</evidence>
<dbReference type="Proteomes" id="UP001211907">
    <property type="component" value="Unassembled WGS sequence"/>
</dbReference>
<dbReference type="Pfam" id="PF20144">
    <property type="entry name" value="TIG_SUH"/>
    <property type="match status" value="1"/>
</dbReference>
<dbReference type="EMBL" id="JADGJH010004823">
    <property type="protein sequence ID" value="KAJ3083737.1"/>
    <property type="molecule type" value="Genomic_DNA"/>
</dbReference>
<name>A0AAD5X610_9FUNG</name>
<protein>
    <recommendedName>
        <fullName evidence="2">Beta-trefoil DNA-binding domain-containing protein</fullName>
    </recommendedName>
</protein>
<evidence type="ECO:0000313" key="4">
    <source>
        <dbReference type="Proteomes" id="UP001211907"/>
    </source>
</evidence>